<dbReference type="PANTHER" id="PTHR34183:SF8">
    <property type="entry name" value="ENDOLYTIC PEPTIDOGLYCAN TRANSGLYCOSYLASE RLPA-RELATED"/>
    <property type="match status" value="1"/>
</dbReference>
<keyword evidence="2 3" id="KW-0961">Cell wall biogenesis/degradation</keyword>
<dbReference type="PANTHER" id="PTHR34183">
    <property type="entry name" value="ENDOLYTIC PEPTIDOGLYCAN TRANSGLYCOSYLASE RLPA"/>
    <property type="match status" value="1"/>
</dbReference>
<evidence type="ECO:0000256" key="3">
    <source>
        <dbReference type="HAMAP-Rule" id="MF_02071"/>
    </source>
</evidence>
<dbReference type="SUPFAM" id="SSF50685">
    <property type="entry name" value="Barwin-like endoglucanases"/>
    <property type="match status" value="1"/>
</dbReference>
<dbReference type="InterPro" id="IPR034718">
    <property type="entry name" value="RlpA"/>
</dbReference>
<accession>A0ABV0K1J1</accession>
<comment type="similarity">
    <text evidence="3 4">Belongs to the RlpA family.</text>
</comment>
<comment type="caution">
    <text evidence="7">The sequence shown here is derived from an EMBL/GenBank/DDBJ whole genome shotgun (WGS) entry which is preliminary data.</text>
</comment>
<evidence type="ECO:0000256" key="1">
    <source>
        <dbReference type="ARBA" id="ARBA00023239"/>
    </source>
</evidence>
<dbReference type="InterPro" id="IPR036908">
    <property type="entry name" value="RlpA-like_sf"/>
</dbReference>
<evidence type="ECO:0000256" key="4">
    <source>
        <dbReference type="RuleBase" id="RU003495"/>
    </source>
</evidence>
<dbReference type="HAMAP" id="MF_02071">
    <property type="entry name" value="RlpA"/>
    <property type="match status" value="1"/>
</dbReference>
<feature type="region of interest" description="Disordered" evidence="5">
    <location>
        <begin position="22"/>
        <end position="75"/>
    </location>
</feature>
<dbReference type="Proteomes" id="UP001482513">
    <property type="component" value="Unassembled WGS sequence"/>
</dbReference>
<feature type="signal peptide" evidence="3">
    <location>
        <begin position="1"/>
        <end position="26"/>
    </location>
</feature>
<reference evidence="7 8" key="1">
    <citation type="submission" date="2022-04" db="EMBL/GenBank/DDBJ databases">
        <title>Positive selection, recombination, and allopatry shape intraspecific diversity of widespread and dominant cyanobacteria.</title>
        <authorList>
            <person name="Wei J."/>
            <person name="Shu W."/>
            <person name="Hu C."/>
        </authorList>
    </citation>
    <scope>NUCLEOTIDE SEQUENCE [LARGE SCALE GENOMIC DNA]</scope>
    <source>
        <strain evidence="7 8">DQ-A4</strain>
    </source>
</reference>
<organism evidence="7 8">
    <name type="scientific">Leptolyngbya subtilissima DQ-A4</name>
    <dbReference type="NCBI Taxonomy" id="2933933"/>
    <lineage>
        <taxon>Bacteria</taxon>
        <taxon>Bacillati</taxon>
        <taxon>Cyanobacteriota</taxon>
        <taxon>Cyanophyceae</taxon>
        <taxon>Leptolyngbyales</taxon>
        <taxon>Leptolyngbyaceae</taxon>
        <taxon>Leptolyngbya group</taxon>
        <taxon>Leptolyngbya</taxon>
    </lineage>
</organism>
<dbReference type="CDD" id="cd22268">
    <property type="entry name" value="DPBB_RlpA-like"/>
    <property type="match status" value="1"/>
</dbReference>
<evidence type="ECO:0000256" key="2">
    <source>
        <dbReference type="ARBA" id="ARBA00023316"/>
    </source>
</evidence>
<keyword evidence="8" id="KW-1185">Reference proteome</keyword>
<proteinExistence type="inferred from homology"/>
<evidence type="ECO:0000313" key="8">
    <source>
        <dbReference type="Proteomes" id="UP001482513"/>
    </source>
</evidence>
<dbReference type="RefSeq" id="WP_190696479.1">
    <property type="nucleotide sequence ID" value="NZ_JAMPKX010000002.1"/>
</dbReference>
<sequence length="371" mass="38741" precursor="true">MKHRVLGGLTVAVAVSVFGAPLPTQAQDSGDNSLSLEPESKHHADVLPQPPEAGSPADSDPSTLEPSQPESALLLQPSDSTDDILETATVFPHALDARPVVSAQPDSALSLQPSGSTSDTLETATVFSHALDSRQAATVYIRSIPVVTLVGGELETLSAGLGTVAVASDAQEPQHRAETVVSRLQELTANGNADAIVARWDSDDESFVVAWGEESLITLDGKTILPDTTDNPGEDALQIANRLRRLLGDAPPLASVEGLPEPSAPDTRVGIVTSTLTGMASWYGPGFHGRRSASGEVFNQNDLTAAHRTLPFGTRVRVTNVSTGQSVVVRINDRGPFSHGRVIDLSAAAANNIGLRASGVARVQLEVLSAE</sequence>
<dbReference type="InterPro" id="IPR009009">
    <property type="entry name" value="RlpA-like_DPBB"/>
</dbReference>
<dbReference type="InterPro" id="IPR012997">
    <property type="entry name" value="RplA"/>
</dbReference>
<feature type="compositionally biased region" description="Polar residues" evidence="5">
    <location>
        <begin position="24"/>
        <end position="35"/>
    </location>
</feature>
<dbReference type="EMBL" id="JAMPKX010000002">
    <property type="protein sequence ID" value="MEP0946642.1"/>
    <property type="molecule type" value="Genomic_DNA"/>
</dbReference>
<protein>
    <recommendedName>
        <fullName evidence="3">Probable endolytic peptidoglycan transglycosylase RlpA</fullName>
        <ecNumber evidence="3">4.2.2.-</ecNumber>
    </recommendedName>
</protein>
<evidence type="ECO:0000313" key="7">
    <source>
        <dbReference type="EMBL" id="MEP0946642.1"/>
    </source>
</evidence>
<name>A0ABV0K1J1_9CYAN</name>
<keyword evidence="1 3" id="KW-0456">Lyase</keyword>
<dbReference type="Pfam" id="PF03330">
    <property type="entry name" value="DPBB_1"/>
    <property type="match status" value="1"/>
</dbReference>
<feature type="domain" description="RlpA-like protein double-psi beta-barrel" evidence="6">
    <location>
        <begin position="277"/>
        <end position="364"/>
    </location>
</feature>
<gene>
    <name evidence="3" type="primary">rlpA</name>
    <name evidence="7" type="ORF">NC992_07150</name>
</gene>
<feature type="chain" id="PRO_5044929763" description="Probable endolytic peptidoglycan transglycosylase RlpA" evidence="3">
    <location>
        <begin position="27"/>
        <end position="371"/>
    </location>
</feature>
<dbReference type="NCBIfam" id="TIGR00413">
    <property type="entry name" value="rlpA"/>
    <property type="match status" value="1"/>
</dbReference>
<dbReference type="Gene3D" id="2.40.40.10">
    <property type="entry name" value="RlpA-like domain"/>
    <property type="match status" value="1"/>
</dbReference>
<evidence type="ECO:0000259" key="6">
    <source>
        <dbReference type="Pfam" id="PF03330"/>
    </source>
</evidence>
<comment type="function">
    <text evidence="3">Lytic transglycosylase with a strong preference for naked glycan strands that lack stem peptides.</text>
</comment>
<dbReference type="EC" id="4.2.2.-" evidence="3"/>
<feature type="compositionally biased region" description="Polar residues" evidence="5">
    <location>
        <begin position="60"/>
        <end position="70"/>
    </location>
</feature>
<evidence type="ECO:0000256" key="5">
    <source>
        <dbReference type="SAM" id="MobiDB-lite"/>
    </source>
</evidence>
<keyword evidence="3" id="KW-0732">Signal</keyword>